<keyword evidence="12" id="KW-1185">Reference proteome</keyword>
<comment type="function">
    <text evidence="7">Required for the biogenesis of c-type cytochromes. Possible subunit of a heme lyase.</text>
</comment>
<dbReference type="GO" id="GO:0046872">
    <property type="term" value="F:metal ion binding"/>
    <property type="evidence" value="ECO:0007669"/>
    <property type="project" value="UniProtKB-KW"/>
</dbReference>
<feature type="signal peptide" evidence="9">
    <location>
        <begin position="1"/>
        <end position="28"/>
    </location>
</feature>
<dbReference type="FunFam" id="1.10.8.640:FF:000001">
    <property type="entry name" value="Cytochrome c-type biogenesis protein"/>
    <property type="match status" value="1"/>
</dbReference>
<keyword evidence="9" id="KW-1133">Transmembrane helix</keyword>
<evidence type="ECO:0000256" key="1">
    <source>
        <dbReference type="ARBA" id="ARBA00010342"/>
    </source>
</evidence>
<comment type="similarity">
    <text evidence="1 9">Belongs to the CcmH/CycL/Ccl2/NrfF family.</text>
</comment>
<dbReference type="GO" id="GO:0017004">
    <property type="term" value="P:cytochrome complex assembly"/>
    <property type="evidence" value="ECO:0007669"/>
    <property type="project" value="UniProtKB-KW"/>
</dbReference>
<dbReference type="Pfam" id="PF03918">
    <property type="entry name" value="CcmH"/>
    <property type="match status" value="1"/>
</dbReference>
<proteinExistence type="inferred from homology"/>
<evidence type="ECO:0000313" key="11">
    <source>
        <dbReference type="EMBL" id="MBK1698450.1"/>
    </source>
</evidence>
<evidence type="ECO:0000256" key="5">
    <source>
        <dbReference type="ARBA" id="ARBA00022748"/>
    </source>
</evidence>
<dbReference type="InterPro" id="IPR038297">
    <property type="entry name" value="CcmH/CycL/NrfF/Ccl2_sf"/>
</dbReference>
<dbReference type="GO" id="GO:0005886">
    <property type="term" value="C:plasma membrane"/>
    <property type="evidence" value="ECO:0007669"/>
    <property type="project" value="TreeGrafter"/>
</dbReference>
<dbReference type="AlphaFoldDB" id="A0A934QKW4"/>
<name>A0A934QKW4_9PROT</name>
<evidence type="ECO:0000256" key="9">
    <source>
        <dbReference type="RuleBase" id="RU364112"/>
    </source>
</evidence>
<feature type="domain" description="CcmH/CycL/Ccl2/NrfF N-terminal" evidence="10">
    <location>
        <begin position="19"/>
        <end position="158"/>
    </location>
</feature>
<evidence type="ECO:0000256" key="3">
    <source>
        <dbReference type="ARBA" id="ARBA00022723"/>
    </source>
</evidence>
<comment type="subcellular location">
    <subcellularLocation>
        <location evidence="8">Membrane</location>
        <topology evidence="8">Single-pass membrane protein</topology>
        <orientation evidence="8">Periplasmic side</orientation>
    </subcellularLocation>
</comment>
<dbReference type="Proteomes" id="UP000778970">
    <property type="component" value="Unassembled WGS sequence"/>
</dbReference>
<keyword evidence="9" id="KW-0472">Membrane</keyword>
<dbReference type="PANTHER" id="PTHR47870:SF1">
    <property type="entry name" value="CYTOCHROME C-TYPE BIOGENESIS PROTEIN CCMH"/>
    <property type="match status" value="1"/>
</dbReference>
<evidence type="ECO:0000256" key="4">
    <source>
        <dbReference type="ARBA" id="ARBA00022729"/>
    </source>
</evidence>
<sequence>MVRGWRVCVGVLVVAAVTAIAGVGPTLAVEPDEKLDDPKLEQRAQELGKEIRCLVCQSESIANSNADLAKDLRILVREKIQEGMSNAEIKDFLQARYGDYVLLRPPMKPETYVLWYGPAVVTALGALGIGVFFWRRQRRPAAQQKLSADEQRRLNDILGESDDQA</sequence>
<keyword evidence="6 9" id="KW-0408">Iron</keyword>
<dbReference type="CDD" id="cd16378">
    <property type="entry name" value="CcmH_N"/>
    <property type="match status" value="1"/>
</dbReference>
<evidence type="ECO:0000256" key="6">
    <source>
        <dbReference type="ARBA" id="ARBA00023004"/>
    </source>
</evidence>
<keyword evidence="3 9" id="KW-0479">Metal-binding</keyword>
<dbReference type="PANTHER" id="PTHR47870">
    <property type="entry name" value="CYTOCHROME C-TYPE BIOGENESIS PROTEIN CCMH"/>
    <property type="match status" value="1"/>
</dbReference>
<evidence type="ECO:0000256" key="8">
    <source>
        <dbReference type="ARBA" id="ARBA00060491"/>
    </source>
</evidence>
<dbReference type="Gene3D" id="1.10.8.640">
    <property type="entry name" value="Cytochrome C biogenesis protein"/>
    <property type="match status" value="1"/>
</dbReference>
<comment type="caution">
    <text evidence="11">The sequence shown here is derived from an EMBL/GenBank/DDBJ whole genome shotgun (WGS) entry which is preliminary data.</text>
</comment>
<dbReference type="InterPro" id="IPR051263">
    <property type="entry name" value="C-type_cytochrome_biogenesis"/>
</dbReference>
<dbReference type="EMBL" id="NRRE01000027">
    <property type="protein sequence ID" value="MBK1698450.1"/>
    <property type="molecule type" value="Genomic_DNA"/>
</dbReference>
<evidence type="ECO:0000256" key="7">
    <source>
        <dbReference type="ARBA" id="ARBA00037230"/>
    </source>
</evidence>
<organism evidence="11 12">
    <name type="scientific">Rhodovibrio salinarum</name>
    <dbReference type="NCBI Taxonomy" id="1087"/>
    <lineage>
        <taxon>Bacteria</taxon>
        <taxon>Pseudomonadati</taxon>
        <taxon>Pseudomonadota</taxon>
        <taxon>Alphaproteobacteria</taxon>
        <taxon>Rhodospirillales</taxon>
        <taxon>Rhodovibrionaceae</taxon>
        <taxon>Rhodovibrio</taxon>
    </lineage>
</organism>
<accession>A0A934QKW4</accession>
<keyword evidence="4 9" id="KW-0732">Signal</keyword>
<evidence type="ECO:0000256" key="2">
    <source>
        <dbReference type="ARBA" id="ARBA00022617"/>
    </source>
</evidence>
<reference evidence="11" key="1">
    <citation type="submission" date="2017-08" db="EMBL/GenBank/DDBJ databases">
        <authorList>
            <person name="Imhoff J.F."/>
            <person name="Rahn T."/>
            <person name="Kuenzel S."/>
            <person name="Neulinger S.C."/>
        </authorList>
    </citation>
    <scope>NUCLEOTIDE SEQUENCE</scope>
    <source>
        <strain evidence="11">DSM 9154</strain>
    </source>
</reference>
<reference evidence="11" key="2">
    <citation type="journal article" date="2020" name="Microorganisms">
        <title>Osmotic Adaptation and Compatible Solute Biosynthesis of Phototrophic Bacteria as Revealed from Genome Analyses.</title>
        <authorList>
            <person name="Imhoff J.F."/>
            <person name="Rahn T."/>
            <person name="Kunzel S."/>
            <person name="Keller A."/>
            <person name="Neulinger S.C."/>
        </authorList>
    </citation>
    <scope>NUCLEOTIDE SEQUENCE</scope>
    <source>
        <strain evidence="11">DSM 9154</strain>
    </source>
</reference>
<keyword evidence="2 9" id="KW-0349">Heme</keyword>
<dbReference type="InterPro" id="IPR005616">
    <property type="entry name" value="CcmH/CycL/Ccl2/NrfF_N"/>
</dbReference>
<keyword evidence="5" id="KW-0201">Cytochrome c-type biogenesis</keyword>
<evidence type="ECO:0000259" key="10">
    <source>
        <dbReference type="Pfam" id="PF03918"/>
    </source>
</evidence>
<feature type="chain" id="PRO_5038155151" description="Cytochrome c-type biogenesis protein" evidence="9">
    <location>
        <begin position="29"/>
        <end position="165"/>
    </location>
</feature>
<keyword evidence="9" id="KW-0812">Transmembrane</keyword>
<evidence type="ECO:0000313" key="12">
    <source>
        <dbReference type="Proteomes" id="UP000778970"/>
    </source>
</evidence>
<gene>
    <name evidence="11" type="ORF">CKO21_14470</name>
</gene>
<feature type="transmembrane region" description="Helical" evidence="9">
    <location>
        <begin position="113"/>
        <end position="134"/>
    </location>
</feature>
<protein>
    <recommendedName>
        <fullName evidence="9">Cytochrome c-type biogenesis protein</fullName>
    </recommendedName>
</protein>